<evidence type="ECO:0008006" key="3">
    <source>
        <dbReference type="Google" id="ProtNLM"/>
    </source>
</evidence>
<dbReference type="SUPFAM" id="SSF48264">
    <property type="entry name" value="Cytochrome P450"/>
    <property type="match status" value="1"/>
</dbReference>
<sequence length="91" mass="9943">MLLDGDLPAWLVLGCDEFKQVTSRPLQFTRDSGQWITFRRAGAGRFPAVAGVAAPAECAFVDGAEHARLRGAVTDSLEQFALRGTRCYTVR</sequence>
<dbReference type="GO" id="GO:0016705">
    <property type="term" value="F:oxidoreductase activity, acting on paired donors, with incorporation or reduction of molecular oxygen"/>
    <property type="evidence" value="ECO:0007669"/>
    <property type="project" value="InterPro"/>
</dbReference>
<proteinExistence type="predicted"/>
<gene>
    <name evidence="1" type="ORF">B1H19_37515</name>
</gene>
<dbReference type="KEGG" id="sgv:B1H19_37515"/>
<protein>
    <recommendedName>
        <fullName evidence="3">Cytochrome P450</fullName>
    </recommendedName>
</protein>
<dbReference type="GO" id="GO:0020037">
    <property type="term" value="F:heme binding"/>
    <property type="evidence" value="ECO:0007669"/>
    <property type="project" value="InterPro"/>
</dbReference>
<name>A0A1V0U1M2_9ACTN</name>
<accession>A0A1V0U1M2</accession>
<dbReference type="InterPro" id="IPR036396">
    <property type="entry name" value="Cyt_P450_sf"/>
</dbReference>
<dbReference type="GO" id="GO:0004497">
    <property type="term" value="F:monooxygenase activity"/>
    <property type="evidence" value="ECO:0007669"/>
    <property type="project" value="InterPro"/>
</dbReference>
<organism evidence="1 2">
    <name type="scientific">Streptomyces gilvosporeus</name>
    <dbReference type="NCBI Taxonomy" id="553510"/>
    <lineage>
        <taxon>Bacteria</taxon>
        <taxon>Bacillati</taxon>
        <taxon>Actinomycetota</taxon>
        <taxon>Actinomycetes</taxon>
        <taxon>Kitasatosporales</taxon>
        <taxon>Streptomycetaceae</taxon>
        <taxon>Streptomyces</taxon>
    </lineage>
</organism>
<dbReference type="GO" id="GO:0005506">
    <property type="term" value="F:iron ion binding"/>
    <property type="evidence" value="ECO:0007669"/>
    <property type="project" value="InterPro"/>
</dbReference>
<evidence type="ECO:0000313" key="1">
    <source>
        <dbReference type="EMBL" id="ARF59125.1"/>
    </source>
</evidence>
<evidence type="ECO:0000313" key="2">
    <source>
        <dbReference type="Proteomes" id="UP000192726"/>
    </source>
</evidence>
<reference evidence="1 2" key="1">
    <citation type="submission" date="2017-04" db="EMBL/GenBank/DDBJ databases">
        <title>Complete Genome Sequence of Streptomyces gilvosporeus F607, a Capable Producer of Natamycin.</title>
        <authorList>
            <person name="Zong G."/>
            <person name="Zhong C."/>
            <person name="Fu J."/>
            <person name="Qin R."/>
            <person name="Cao G."/>
        </authorList>
    </citation>
    <scope>NUCLEOTIDE SEQUENCE [LARGE SCALE GENOMIC DNA]</scope>
    <source>
        <strain evidence="1 2">F607</strain>
    </source>
</reference>
<keyword evidence="2" id="KW-1185">Reference proteome</keyword>
<dbReference type="Proteomes" id="UP000192726">
    <property type="component" value="Chromosome"/>
</dbReference>
<dbReference type="EMBL" id="CP020569">
    <property type="protein sequence ID" value="ARF59125.1"/>
    <property type="molecule type" value="Genomic_DNA"/>
</dbReference>
<dbReference type="STRING" id="553510.B1H19_37515"/>
<dbReference type="AlphaFoldDB" id="A0A1V0U1M2"/>